<dbReference type="AlphaFoldDB" id="A0AAV0UJ11"/>
<evidence type="ECO:0000256" key="4">
    <source>
        <dbReference type="ARBA" id="ARBA00022989"/>
    </source>
</evidence>
<organism evidence="10 11">
    <name type="scientific">Hyaloperonospora brassicae</name>
    <name type="common">Brassica downy mildew</name>
    <name type="synonym">Peronospora brassicae</name>
    <dbReference type="NCBI Taxonomy" id="162125"/>
    <lineage>
        <taxon>Eukaryota</taxon>
        <taxon>Sar</taxon>
        <taxon>Stramenopiles</taxon>
        <taxon>Oomycota</taxon>
        <taxon>Peronosporomycetes</taxon>
        <taxon>Peronosporales</taxon>
        <taxon>Peronosporaceae</taxon>
        <taxon>Hyaloperonospora</taxon>
    </lineage>
</organism>
<keyword evidence="6" id="KW-0175">Coiled coil</keyword>
<evidence type="ECO:0000256" key="7">
    <source>
        <dbReference type="SAM" id="Phobius"/>
    </source>
</evidence>
<evidence type="ECO:0000256" key="2">
    <source>
        <dbReference type="ARBA" id="ARBA00022692"/>
    </source>
</evidence>
<dbReference type="Gene3D" id="2.60.120.200">
    <property type="match status" value="1"/>
</dbReference>
<feature type="domain" description="L-type lectin-like" evidence="9">
    <location>
        <begin position="26"/>
        <end position="263"/>
    </location>
</feature>
<dbReference type="GO" id="GO:0000139">
    <property type="term" value="C:Golgi membrane"/>
    <property type="evidence" value="ECO:0007669"/>
    <property type="project" value="TreeGrafter"/>
</dbReference>
<dbReference type="GO" id="GO:0005793">
    <property type="term" value="C:endoplasmic reticulum-Golgi intermediate compartment"/>
    <property type="evidence" value="ECO:0007669"/>
    <property type="project" value="TreeGrafter"/>
</dbReference>
<evidence type="ECO:0000313" key="11">
    <source>
        <dbReference type="Proteomes" id="UP001162031"/>
    </source>
</evidence>
<protein>
    <recommendedName>
        <fullName evidence="9">L-type lectin-like domain-containing protein</fullName>
    </recommendedName>
</protein>
<name>A0AAV0UJ11_HYABA</name>
<dbReference type="GO" id="GO:0030134">
    <property type="term" value="C:COPII-coated ER to Golgi transport vesicle"/>
    <property type="evidence" value="ECO:0007669"/>
    <property type="project" value="TreeGrafter"/>
</dbReference>
<dbReference type="Pfam" id="PF03388">
    <property type="entry name" value="Lectin_leg-like"/>
    <property type="match status" value="1"/>
</dbReference>
<evidence type="ECO:0000259" key="9">
    <source>
        <dbReference type="PROSITE" id="PS51328"/>
    </source>
</evidence>
<feature type="coiled-coil region" evidence="6">
    <location>
        <begin position="318"/>
        <end position="349"/>
    </location>
</feature>
<dbReference type="PANTHER" id="PTHR12223">
    <property type="entry name" value="VESICULAR MANNOSE-BINDING LECTIN"/>
    <property type="match status" value="1"/>
</dbReference>
<comment type="subcellular location">
    <subcellularLocation>
        <location evidence="1">Membrane</location>
        <topology evidence="1">Single-pass type I membrane protein</topology>
    </subcellularLocation>
</comment>
<dbReference type="Proteomes" id="UP001162031">
    <property type="component" value="Unassembled WGS sequence"/>
</dbReference>
<dbReference type="GO" id="GO:0006888">
    <property type="term" value="P:endoplasmic reticulum to Golgi vesicle-mediated transport"/>
    <property type="evidence" value="ECO:0007669"/>
    <property type="project" value="TreeGrafter"/>
</dbReference>
<accession>A0AAV0UJ11</accession>
<proteinExistence type="predicted"/>
<keyword evidence="4 7" id="KW-1133">Transmembrane helix</keyword>
<dbReference type="GO" id="GO:0005789">
    <property type="term" value="C:endoplasmic reticulum membrane"/>
    <property type="evidence" value="ECO:0007669"/>
    <property type="project" value="TreeGrafter"/>
</dbReference>
<keyword evidence="2 7" id="KW-0812">Transmembrane</keyword>
<dbReference type="PANTHER" id="PTHR12223:SF28">
    <property type="entry name" value="LECTIN, MANNOSE BINDING 1 LIKE"/>
    <property type="match status" value="1"/>
</dbReference>
<dbReference type="InterPro" id="IPR013320">
    <property type="entry name" value="ConA-like_dom_sf"/>
</dbReference>
<dbReference type="InterPro" id="IPR005052">
    <property type="entry name" value="Lectin_leg"/>
</dbReference>
<dbReference type="GO" id="GO:0005537">
    <property type="term" value="F:D-mannose binding"/>
    <property type="evidence" value="ECO:0007669"/>
    <property type="project" value="TreeGrafter"/>
</dbReference>
<keyword evidence="5 7" id="KW-0472">Membrane</keyword>
<dbReference type="InterPro" id="IPR051136">
    <property type="entry name" value="Intracellular_Lectin-GPT"/>
</dbReference>
<sequence length="419" mass="47440">MTVLRSHQTLLLLCLLVAQLGRHVAAERMHDVSFKPPFELMDDDKRRIVNTTWSQGGNTDVKKHFVRLTTDRQSKRGHLWQNAPVGRDELSAILTFRISGQGKRWFGDGIGLWMTDQAVFAPGVNHGFTDKYTGIGIVIDTFVNSEHTGGHKDISVFVNDGTKSYDQMYDETRVGCNADVRYHEQSANFNPAHSISRVKVRIDKTRLIVEVDEHSSGVWVACHEMTLSSLRADWLKTSTIGITASTGALADNHDVIRFDAYSDFQDATIGEVDSEAVMNSMSKEYKNWIDSPHCDTDCLISILRKEMSNFRIDAEHRFSDLKEKTENTVAKLKKQESENERRVREIEVRVRNGIDKSLDFTKRVLGDEVQNKIAKQLEENPDIASGGWKTPFALLFIGLAAGAAYLYRKYQSLMKSHLL</sequence>
<keyword evidence="3 8" id="KW-0732">Signal</keyword>
<gene>
    <name evidence="10" type="ORF">HBR001_LOCUS6793</name>
</gene>
<evidence type="ECO:0000256" key="8">
    <source>
        <dbReference type="SAM" id="SignalP"/>
    </source>
</evidence>
<feature type="signal peptide" evidence="8">
    <location>
        <begin position="1"/>
        <end position="26"/>
    </location>
</feature>
<evidence type="ECO:0000256" key="1">
    <source>
        <dbReference type="ARBA" id="ARBA00004479"/>
    </source>
</evidence>
<comment type="caution">
    <text evidence="10">The sequence shown here is derived from an EMBL/GenBank/DDBJ whole genome shotgun (WGS) entry which is preliminary data.</text>
</comment>
<evidence type="ECO:0000256" key="5">
    <source>
        <dbReference type="ARBA" id="ARBA00023136"/>
    </source>
</evidence>
<dbReference type="PROSITE" id="PS51328">
    <property type="entry name" value="L_LECTIN_LIKE"/>
    <property type="match status" value="1"/>
</dbReference>
<feature type="transmembrane region" description="Helical" evidence="7">
    <location>
        <begin position="388"/>
        <end position="407"/>
    </location>
</feature>
<keyword evidence="11" id="KW-1185">Reference proteome</keyword>
<evidence type="ECO:0000256" key="3">
    <source>
        <dbReference type="ARBA" id="ARBA00022729"/>
    </source>
</evidence>
<dbReference type="EMBL" id="CANTFL010001312">
    <property type="protein sequence ID" value="CAI5736333.1"/>
    <property type="molecule type" value="Genomic_DNA"/>
</dbReference>
<evidence type="ECO:0000256" key="6">
    <source>
        <dbReference type="SAM" id="Coils"/>
    </source>
</evidence>
<feature type="chain" id="PRO_5043415433" description="L-type lectin-like domain-containing protein" evidence="8">
    <location>
        <begin position="27"/>
        <end position="419"/>
    </location>
</feature>
<evidence type="ECO:0000313" key="10">
    <source>
        <dbReference type="EMBL" id="CAI5736333.1"/>
    </source>
</evidence>
<dbReference type="CDD" id="cd07308">
    <property type="entry name" value="lectin_leg-like"/>
    <property type="match status" value="1"/>
</dbReference>
<dbReference type="SUPFAM" id="SSF49899">
    <property type="entry name" value="Concanavalin A-like lectins/glucanases"/>
    <property type="match status" value="1"/>
</dbReference>
<reference evidence="10" key="1">
    <citation type="submission" date="2022-12" db="EMBL/GenBank/DDBJ databases">
        <authorList>
            <person name="Webb A."/>
        </authorList>
    </citation>
    <scope>NUCLEOTIDE SEQUENCE</scope>
    <source>
        <strain evidence="10">Hp1</strain>
    </source>
</reference>